<keyword evidence="3" id="KW-0204">Cytolysis</keyword>
<dbReference type="GO" id="GO:0005576">
    <property type="term" value="C:extracellular region"/>
    <property type="evidence" value="ECO:0007669"/>
    <property type="project" value="UniProtKB-SubCell"/>
</dbReference>
<feature type="non-terminal residue" evidence="6">
    <location>
        <position position="367"/>
    </location>
</feature>
<evidence type="ECO:0000259" key="5">
    <source>
        <dbReference type="PROSITE" id="PS51412"/>
    </source>
</evidence>
<dbReference type="OMA" id="NGMEMNS"/>
<dbReference type="Proteomes" id="UP000001593">
    <property type="component" value="Unassembled WGS sequence"/>
</dbReference>
<evidence type="ECO:0000256" key="4">
    <source>
        <dbReference type="ARBA" id="ARBA00023157"/>
    </source>
</evidence>
<dbReference type="STRING" id="45351.A7S919"/>
<proteinExistence type="predicted"/>
<feature type="domain" description="MACPF" evidence="5">
    <location>
        <begin position="1"/>
        <end position="296"/>
    </location>
</feature>
<dbReference type="PhylomeDB" id="A7S919"/>
<gene>
    <name evidence="6" type="ORF">NEMVEDRAFT_v1g109596</name>
</gene>
<dbReference type="eggNOG" id="ENOG502STR2">
    <property type="taxonomic scope" value="Eukaryota"/>
</dbReference>
<feature type="non-terminal residue" evidence="6">
    <location>
        <position position="1"/>
    </location>
</feature>
<keyword evidence="2" id="KW-0964">Secreted</keyword>
<dbReference type="PANTHER" id="PTHR45742:SF8">
    <property type="entry name" value="FLOCCULATION PROTEIN FLO11"/>
    <property type="match status" value="1"/>
</dbReference>
<dbReference type="GO" id="GO:0031640">
    <property type="term" value="P:killing of cells of another organism"/>
    <property type="evidence" value="ECO:0007669"/>
    <property type="project" value="UniProtKB-KW"/>
</dbReference>
<name>A7S919_NEMVE</name>
<reference evidence="6 7" key="1">
    <citation type="journal article" date="2007" name="Science">
        <title>Sea anemone genome reveals ancestral eumetazoan gene repertoire and genomic organization.</title>
        <authorList>
            <person name="Putnam N.H."/>
            <person name="Srivastava M."/>
            <person name="Hellsten U."/>
            <person name="Dirks B."/>
            <person name="Chapman J."/>
            <person name="Salamov A."/>
            <person name="Terry A."/>
            <person name="Shapiro H."/>
            <person name="Lindquist E."/>
            <person name="Kapitonov V.V."/>
            <person name="Jurka J."/>
            <person name="Genikhovich G."/>
            <person name="Grigoriev I.V."/>
            <person name="Lucas S.M."/>
            <person name="Steele R.E."/>
            <person name="Finnerty J.R."/>
            <person name="Technau U."/>
            <person name="Martindale M.Q."/>
            <person name="Rokhsar D.S."/>
        </authorList>
    </citation>
    <scope>NUCLEOTIDE SEQUENCE [LARGE SCALE GENOMIC DNA]</scope>
    <source>
        <strain evidence="7">CH2 X CH6</strain>
    </source>
</reference>
<evidence type="ECO:0000313" key="7">
    <source>
        <dbReference type="Proteomes" id="UP000001593"/>
    </source>
</evidence>
<dbReference type="InParanoid" id="A7S919"/>
<sequence length="367" mass="40984">LGKGLGVYSTDLFSSNLPEDGTTVLDLDPACIKENPIDKDQYNDQYYSSTKQVYEDLGGAMGLEYDLLADYTLKKSLGALTGIDSSKPVTGYAITLGYHTKDRSISSECLVEPKFTADLLGRFKALPSTVPKPYKSVSWTEYEDFVKRFGTHVVTSALLGSFICQYAFARGDKRYSMDDLKVKACALFSKDPDGIPACRRVTEDQLGKVNGMEMNSKTVIRGGTVDTRSKLLFSRTKELLETFKSEAKNSTSPISYILSPLWRLLKMKFHGTKHYAKAKNLEEFYKGMLNFGCPYKEIGGKEMQVFEKTPQSPDSNPTYQCKLRQQGCLADKDCHYVPLLSCSCNGPTCIEHKTVERGDGTVRKEPY</sequence>
<evidence type="ECO:0000256" key="2">
    <source>
        <dbReference type="ARBA" id="ARBA00022525"/>
    </source>
</evidence>
<dbReference type="PROSITE" id="PS51412">
    <property type="entry name" value="MACPF_2"/>
    <property type="match status" value="1"/>
</dbReference>
<dbReference type="HOGENOM" id="CLU_053410_0_0_1"/>
<accession>A7S919</accession>
<dbReference type="EMBL" id="DS469601">
    <property type="protein sequence ID" value="EDO39752.1"/>
    <property type="molecule type" value="Genomic_DNA"/>
</dbReference>
<evidence type="ECO:0000313" key="6">
    <source>
        <dbReference type="EMBL" id="EDO39752.1"/>
    </source>
</evidence>
<dbReference type="Pfam" id="PF01823">
    <property type="entry name" value="MACPF"/>
    <property type="match status" value="1"/>
</dbReference>
<keyword evidence="4" id="KW-1015">Disulfide bond</keyword>
<dbReference type="AlphaFoldDB" id="A7S919"/>
<evidence type="ECO:0000256" key="1">
    <source>
        <dbReference type="ARBA" id="ARBA00004613"/>
    </source>
</evidence>
<comment type="subcellular location">
    <subcellularLocation>
        <location evidence="1">Secreted</location>
    </subcellularLocation>
</comment>
<evidence type="ECO:0000256" key="3">
    <source>
        <dbReference type="ARBA" id="ARBA00022852"/>
    </source>
</evidence>
<protein>
    <recommendedName>
        <fullName evidence="5">MACPF domain-containing protein</fullName>
    </recommendedName>
</protein>
<organism evidence="6 7">
    <name type="scientific">Nematostella vectensis</name>
    <name type="common">Starlet sea anemone</name>
    <dbReference type="NCBI Taxonomy" id="45351"/>
    <lineage>
        <taxon>Eukaryota</taxon>
        <taxon>Metazoa</taxon>
        <taxon>Cnidaria</taxon>
        <taxon>Anthozoa</taxon>
        <taxon>Hexacorallia</taxon>
        <taxon>Actiniaria</taxon>
        <taxon>Edwardsiidae</taxon>
        <taxon>Nematostella</taxon>
    </lineage>
</organism>
<dbReference type="InterPro" id="IPR020864">
    <property type="entry name" value="MACPF"/>
</dbReference>
<dbReference type="PANTHER" id="PTHR45742">
    <property type="entry name" value="COMPLEMENT COMPONENT C6"/>
    <property type="match status" value="1"/>
</dbReference>
<keyword evidence="7" id="KW-1185">Reference proteome</keyword>